<protein>
    <recommendedName>
        <fullName evidence="4">SH3 domain-containing protein</fullName>
    </recommendedName>
</protein>
<proteinExistence type="predicted"/>
<feature type="chain" id="PRO_5042071073" description="SH3 domain-containing protein" evidence="1">
    <location>
        <begin position="17"/>
        <end position="228"/>
    </location>
</feature>
<dbReference type="EMBL" id="CP086717">
    <property type="protein sequence ID" value="WOO81831.1"/>
    <property type="molecule type" value="Genomic_DNA"/>
</dbReference>
<keyword evidence="1" id="KW-0732">Signal</keyword>
<evidence type="ECO:0008006" key="4">
    <source>
        <dbReference type="Google" id="ProtNLM"/>
    </source>
</evidence>
<keyword evidence="3" id="KW-1185">Reference proteome</keyword>
<evidence type="ECO:0000313" key="3">
    <source>
        <dbReference type="Proteomes" id="UP000827549"/>
    </source>
</evidence>
<gene>
    <name evidence="2" type="ORF">LOC62_04G005349</name>
</gene>
<feature type="signal peptide" evidence="1">
    <location>
        <begin position="1"/>
        <end position="16"/>
    </location>
</feature>
<reference evidence="2" key="1">
    <citation type="submission" date="2023-10" db="EMBL/GenBank/DDBJ databases">
        <authorList>
            <person name="Noh H."/>
        </authorList>
    </citation>
    <scope>NUCLEOTIDE SEQUENCE</scope>
    <source>
        <strain evidence="2">DUCC4014</strain>
    </source>
</reference>
<evidence type="ECO:0000313" key="2">
    <source>
        <dbReference type="EMBL" id="WOO81831.1"/>
    </source>
</evidence>
<dbReference type="RefSeq" id="XP_062627863.1">
    <property type="nucleotide sequence ID" value="XM_062771879.1"/>
</dbReference>
<organism evidence="2 3">
    <name type="scientific">Vanrija pseudolonga</name>
    <dbReference type="NCBI Taxonomy" id="143232"/>
    <lineage>
        <taxon>Eukaryota</taxon>
        <taxon>Fungi</taxon>
        <taxon>Dikarya</taxon>
        <taxon>Basidiomycota</taxon>
        <taxon>Agaricomycotina</taxon>
        <taxon>Tremellomycetes</taxon>
        <taxon>Trichosporonales</taxon>
        <taxon>Trichosporonaceae</taxon>
        <taxon>Vanrija</taxon>
    </lineage>
</organism>
<dbReference type="Proteomes" id="UP000827549">
    <property type="component" value="Chromosome 4"/>
</dbReference>
<name>A0AAF0YBS1_9TREE</name>
<dbReference type="AlphaFoldDB" id="A0AAF0YBS1"/>
<dbReference type="GeneID" id="87808578"/>
<accession>A0AAF0YBS1</accession>
<sequence>MRLDLIALAFATAALATTPVDMAPRGTHTGDFGGYARITTTAKRVNCRAGPHLTSRVVLQLQPGASVRVLPKCLVDGDAVGSSTKWLEYFDYLTTDDDKAHCFFSADITMKLPITVLAFIALVAAAPTPDAATDATANTDAATVESRALSTAWVWHEYASCRGAPGTGYAEVHRYYRKDRFRVSCYTRNEKVGLTNVWLASEDRRCWVSAADVVRTSGKTWGSYCLWT</sequence>
<evidence type="ECO:0000256" key="1">
    <source>
        <dbReference type="SAM" id="SignalP"/>
    </source>
</evidence>